<reference evidence="1" key="1">
    <citation type="submission" date="2020-04" db="EMBL/GenBank/DDBJ databases">
        <title>Hybrid Assembly of Korean Phytophthora infestans isolates.</title>
        <authorList>
            <person name="Prokchorchik M."/>
            <person name="Lee Y."/>
            <person name="Seo J."/>
            <person name="Cho J.-H."/>
            <person name="Park Y.-E."/>
            <person name="Jang D.-C."/>
            <person name="Im J.-S."/>
            <person name="Choi J.-G."/>
            <person name="Park H.-J."/>
            <person name="Lee G.-B."/>
            <person name="Lee Y.-G."/>
            <person name="Hong S.-Y."/>
            <person name="Cho K."/>
            <person name="Sohn K.H."/>
        </authorList>
    </citation>
    <scope>NUCLEOTIDE SEQUENCE</scope>
    <source>
        <strain evidence="1">KR_1_A1</strain>
    </source>
</reference>
<accession>A0A833SNX1</accession>
<sequence length="127" mass="15288">MFIPKHFLKEVDNFKLLRQELLKVQYTRTKDSGVLKKEDAFPMLLTVGTTHGPRIPAFQRKEFFFIATDGRPERYLTRILKEHVHDKFSKHVIMRNDRSIYITYERHHGKSVKEMYELSRLMYHSFG</sequence>
<proteinExistence type="predicted"/>
<dbReference type="Proteomes" id="UP000602510">
    <property type="component" value="Unassembled WGS sequence"/>
</dbReference>
<dbReference type="AlphaFoldDB" id="A0A833SNX1"/>
<evidence type="ECO:0000313" key="1">
    <source>
        <dbReference type="EMBL" id="KAF4036563.1"/>
    </source>
</evidence>
<gene>
    <name evidence="1" type="ORF">GN244_ATG11271</name>
</gene>
<protein>
    <submittedName>
        <fullName evidence="1">Uncharacterized protein</fullName>
    </submittedName>
</protein>
<evidence type="ECO:0000313" key="2">
    <source>
        <dbReference type="Proteomes" id="UP000602510"/>
    </source>
</evidence>
<organism evidence="1 2">
    <name type="scientific">Phytophthora infestans</name>
    <name type="common">Potato late blight agent</name>
    <name type="synonym">Botrytis infestans</name>
    <dbReference type="NCBI Taxonomy" id="4787"/>
    <lineage>
        <taxon>Eukaryota</taxon>
        <taxon>Sar</taxon>
        <taxon>Stramenopiles</taxon>
        <taxon>Oomycota</taxon>
        <taxon>Peronosporomycetes</taxon>
        <taxon>Peronosporales</taxon>
        <taxon>Peronosporaceae</taxon>
        <taxon>Phytophthora</taxon>
    </lineage>
</organism>
<keyword evidence="2" id="KW-1185">Reference proteome</keyword>
<dbReference type="EMBL" id="WSZM01000264">
    <property type="protein sequence ID" value="KAF4036563.1"/>
    <property type="molecule type" value="Genomic_DNA"/>
</dbReference>
<name>A0A833SNX1_PHYIN</name>
<comment type="caution">
    <text evidence="1">The sequence shown here is derived from an EMBL/GenBank/DDBJ whole genome shotgun (WGS) entry which is preliminary data.</text>
</comment>